<dbReference type="EMBL" id="KZ819798">
    <property type="protein sequence ID" value="PWN52073.1"/>
    <property type="molecule type" value="Genomic_DNA"/>
</dbReference>
<sequence length="631" mass="70640">MSNASYPGSSRNSRGQPQNRNGSFHQADTSNWGGNHPHPLHQARPGQYPPSSYTGNRAAYQNRGSLPTPIRGMGEVFPSPHQRYRSNGGYVLDRSQYQSRGAPPVQTRNRDEWFNLDTHQAYDGYRSGHRQPVQPQSASTASSNSRDRFHSPKFAGPPDRWQANTHTQTIARANPHVRRDSGSESIALRSSSPSNHLSSEERKMKDLIRVLETQAALTRRDSEGEFSSSIFWTEDHSQSFSRVLEQMDRVDNPESRQMAIKTLILAFHRMMACKSASRFEANERARIGDLKEGLVNRVYDMCEDGDEQVRKAGYLAMKDLSECDRTLLKRNADILVQLLQHEDPTEHELIATALLEHVRQSPLDSFDVIVQDHCREELRPLALSFLASPQSEVVLQDVVVGITANEAGLAERLSEVIPLADQEELELLAILLRPLETLWLPPFDFATTEEWETTARAARKVITALLEVTLKQLGGDSESRGDILDPEKMPDMQPVLPFFQALLNHLCSKSTSASITDQQGVKLVNFVAEQEGALKLAEILLGSYSHPGDANRPLSWMKPKPSAWVGQILANSMARLSVILDDPTVRTSLTNEQLNAFDQTSKRLAEGTIQSLIVGLIKSVQFQHMQIRLFG</sequence>
<proteinExistence type="predicted"/>
<reference evidence="1 2" key="1">
    <citation type="journal article" date="2018" name="Mol. Biol. Evol.">
        <title>Broad Genomic Sampling Reveals a Smut Pathogenic Ancestry of the Fungal Clade Ustilaginomycotina.</title>
        <authorList>
            <person name="Kijpornyongpan T."/>
            <person name="Mondo S.J."/>
            <person name="Barry K."/>
            <person name="Sandor L."/>
            <person name="Lee J."/>
            <person name="Lipzen A."/>
            <person name="Pangilinan J."/>
            <person name="LaButti K."/>
            <person name="Hainaut M."/>
            <person name="Henrissat B."/>
            <person name="Grigoriev I.V."/>
            <person name="Spatafora J.W."/>
            <person name="Aime M.C."/>
        </authorList>
    </citation>
    <scope>NUCLEOTIDE SEQUENCE [LARGE SCALE GENOMIC DNA]</scope>
    <source>
        <strain evidence="1 2">SA 807</strain>
    </source>
</reference>
<protein>
    <submittedName>
        <fullName evidence="1">Uncharacterized protein</fullName>
    </submittedName>
</protein>
<keyword evidence="2" id="KW-1185">Reference proteome</keyword>
<gene>
    <name evidence="1" type="ORF">IE53DRAFT_20566</name>
</gene>
<dbReference type="Proteomes" id="UP000245626">
    <property type="component" value="Unassembled WGS sequence"/>
</dbReference>
<evidence type="ECO:0000313" key="2">
    <source>
        <dbReference type="Proteomes" id="UP000245626"/>
    </source>
</evidence>
<organism evidence="1 2">
    <name type="scientific">Violaceomyces palustris</name>
    <dbReference type="NCBI Taxonomy" id="1673888"/>
    <lineage>
        <taxon>Eukaryota</taxon>
        <taxon>Fungi</taxon>
        <taxon>Dikarya</taxon>
        <taxon>Basidiomycota</taxon>
        <taxon>Ustilaginomycotina</taxon>
        <taxon>Ustilaginomycetes</taxon>
        <taxon>Violaceomycetales</taxon>
        <taxon>Violaceomycetaceae</taxon>
        <taxon>Violaceomyces</taxon>
    </lineage>
</organism>
<name>A0ACD0P1N9_9BASI</name>
<evidence type="ECO:0000313" key="1">
    <source>
        <dbReference type="EMBL" id="PWN52073.1"/>
    </source>
</evidence>
<accession>A0ACD0P1N9</accession>